<gene>
    <name evidence="1" type="ORF">SAMN02910291_00458</name>
</gene>
<accession>A0AA94HQZ4</accession>
<evidence type="ECO:0000313" key="2">
    <source>
        <dbReference type="Proteomes" id="UP000182680"/>
    </source>
</evidence>
<sequence>MWGIVFAAMIGAYVWADFFKRKREQRIRDQVKMFRHFASIFRFDKNSTAYEIAFDRVLAGDLDSYKNVPRYDEYGQMSDDTRAFFLLFDGAMDEKSLKGCSLAREILSRAKDSGLVNEDMYSNEREKIENYEEYLS</sequence>
<dbReference type="AlphaFoldDB" id="A0AA94HQZ4"/>
<protein>
    <submittedName>
        <fullName evidence="1">Uncharacterized protein</fullName>
    </submittedName>
</protein>
<dbReference type="Proteomes" id="UP000182680">
    <property type="component" value="Unassembled WGS sequence"/>
</dbReference>
<evidence type="ECO:0000313" key="1">
    <source>
        <dbReference type="EMBL" id="SFW22663.1"/>
    </source>
</evidence>
<proteinExistence type="predicted"/>
<comment type="caution">
    <text evidence="1">The sequence shown here is derived from an EMBL/GenBank/DDBJ whole genome shotgun (WGS) entry which is preliminary data.</text>
</comment>
<dbReference type="EMBL" id="FPIW01000005">
    <property type="protein sequence ID" value="SFW22663.1"/>
    <property type="molecule type" value="Genomic_DNA"/>
</dbReference>
<name>A0AA94HQZ4_DESDE</name>
<dbReference type="RefSeq" id="WP_072311250.1">
    <property type="nucleotide sequence ID" value="NZ_FPIW01000005.1"/>
</dbReference>
<reference evidence="2" key="1">
    <citation type="submission" date="2016-11" db="EMBL/GenBank/DDBJ databases">
        <authorList>
            <person name="Jaros S."/>
            <person name="Januszkiewicz K."/>
            <person name="Wedrychowicz H."/>
        </authorList>
    </citation>
    <scope>NUCLEOTIDE SEQUENCE [LARGE SCALE GENOMIC DNA]</scope>
    <source>
        <strain evidence="2">DSM 7057</strain>
    </source>
</reference>
<organism evidence="1 2">
    <name type="scientific">Desulfovibrio desulfuricans</name>
    <dbReference type="NCBI Taxonomy" id="876"/>
    <lineage>
        <taxon>Bacteria</taxon>
        <taxon>Pseudomonadati</taxon>
        <taxon>Thermodesulfobacteriota</taxon>
        <taxon>Desulfovibrionia</taxon>
        <taxon>Desulfovibrionales</taxon>
        <taxon>Desulfovibrionaceae</taxon>
        <taxon>Desulfovibrio</taxon>
    </lineage>
</organism>